<evidence type="ECO:0000256" key="1">
    <source>
        <dbReference type="SAM" id="MobiDB-lite"/>
    </source>
</evidence>
<evidence type="ECO:0008006" key="4">
    <source>
        <dbReference type="Google" id="ProtNLM"/>
    </source>
</evidence>
<feature type="region of interest" description="Disordered" evidence="1">
    <location>
        <begin position="31"/>
        <end position="54"/>
    </location>
</feature>
<reference evidence="2 3" key="1">
    <citation type="journal article" date="2021" name="Microorganisms">
        <title>Genome Evolution of Filamentous Cyanobacterium Nostoc Species: From Facultative Symbiosis to Free Living.</title>
        <authorList>
            <person name="Huo D."/>
            <person name="Li H."/>
            <person name="Cai F."/>
            <person name="Guo X."/>
            <person name="Qiao Z."/>
            <person name="Wang W."/>
            <person name="Yu G."/>
            <person name="Li R."/>
        </authorList>
    </citation>
    <scope>NUCLEOTIDE SEQUENCE [LARGE SCALE GENOMIC DNA]</scope>
    <source>
        <strain evidence="2 3">CHAB 5714</strain>
    </source>
</reference>
<organism evidence="2 3">
    <name type="scientific">Nostoc favosum CHAB5714</name>
    <dbReference type="NCBI Taxonomy" id="2780399"/>
    <lineage>
        <taxon>Bacteria</taxon>
        <taxon>Bacillati</taxon>
        <taxon>Cyanobacteriota</taxon>
        <taxon>Cyanophyceae</taxon>
        <taxon>Nostocales</taxon>
        <taxon>Nostocaceae</taxon>
        <taxon>Nostoc</taxon>
        <taxon>Nostoc favosum</taxon>
    </lineage>
</organism>
<comment type="caution">
    <text evidence="2">The sequence shown here is derived from an EMBL/GenBank/DDBJ whole genome shotgun (WGS) entry which is preliminary data.</text>
</comment>
<sequence length="54" mass="6150">MLKFQANAFFHGLNGHLDATHKTPEASILQQFKGQGKRSPPQIQLLQDGQQYER</sequence>
<name>A0ABS8IDR8_9NOSO</name>
<evidence type="ECO:0000313" key="2">
    <source>
        <dbReference type="EMBL" id="MCC5602181.1"/>
    </source>
</evidence>
<keyword evidence="3" id="KW-1185">Reference proteome</keyword>
<evidence type="ECO:0000313" key="3">
    <source>
        <dbReference type="Proteomes" id="UP001199525"/>
    </source>
</evidence>
<gene>
    <name evidence="2" type="ORF">LC586_24020</name>
</gene>
<feature type="compositionally biased region" description="Polar residues" evidence="1">
    <location>
        <begin position="41"/>
        <end position="54"/>
    </location>
</feature>
<proteinExistence type="predicted"/>
<dbReference type="RefSeq" id="WP_229487150.1">
    <property type="nucleotide sequence ID" value="NZ_JAIVFQ010000045.1"/>
</dbReference>
<protein>
    <recommendedName>
        <fullName evidence="4">Transposase</fullName>
    </recommendedName>
</protein>
<dbReference type="EMBL" id="JAIVFQ010000045">
    <property type="protein sequence ID" value="MCC5602181.1"/>
    <property type="molecule type" value="Genomic_DNA"/>
</dbReference>
<dbReference type="Proteomes" id="UP001199525">
    <property type="component" value="Unassembled WGS sequence"/>
</dbReference>
<accession>A0ABS8IDR8</accession>